<dbReference type="Gene3D" id="1.20.5.1930">
    <property type="match status" value="1"/>
</dbReference>
<dbReference type="NCBIfam" id="TIGR00229">
    <property type="entry name" value="sensory_box"/>
    <property type="match status" value="1"/>
</dbReference>
<dbReference type="InterPro" id="IPR050482">
    <property type="entry name" value="Sensor_HK_TwoCompSys"/>
</dbReference>
<dbReference type="InterPro" id="IPR000014">
    <property type="entry name" value="PAS"/>
</dbReference>
<dbReference type="CDD" id="cd16917">
    <property type="entry name" value="HATPase_UhpB-NarQ-NarX-like"/>
    <property type="match status" value="1"/>
</dbReference>
<keyword evidence="5" id="KW-0902">Two-component regulatory system</keyword>
<feature type="transmembrane region" description="Helical" evidence="6">
    <location>
        <begin position="332"/>
        <end position="350"/>
    </location>
</feature>
<evidence type="ECO:0000256" key="5">
    <source>
        <dbReference type="ARBA" id="ARBA00023012"/>
    </source>
</evidence>
<dbReference type="SUPFAM" id="SSF55785">
    <property type="entry name" value="PYP-like sensor domain (PAS domain)"/>
    <property type="match status" value="1"/>
</dbReference>
<dbReference type="InterPro" id="IPR035965">
    <property type="entry name" value="PAS-like_dom_sf"/>
</dbReference>
<evidence type="ECO:0000256" key="2">
    <source>
        <dbReference type="ARBA" id="ARBA00012438"/>
    </source>
</evidence>
<dbReference type="RefSeq" id="WP_053175112.1">
    <property type="nucleotide sequence ID" value="NZ_LFYT02000028.1"/>
</dbReference>
<evidence type="ECO:0000313" key="9">
    <source>
        <dbReference type="Proteomes" id="UP000037507"/>
    </source>
</evidence>
<feature type="domain" description="PAS" evidence="7">
    <location>
        <begin position="404"/>
        <end position="477"/>
    </location>
</feature>
<dbReference type="Pfam" id="PF08447">
    <property type="entry name" value="PAS_3"/>
    <property type="match status" value="1"/>
</dbReference>
<dbReference type="AlphaFoldDB" id="A0A2T7U9Y4"/>
<feature type="transmembrane region" description="Helical" evidence="6">
    <location>
        <begin position="189"/>
        <end position="210"/>
    </location>
</feature>
<evidence type="ECO:0000256" key="3">
    <source>
        <dbReference type="ARBA" id="ARBA00022679"/>
    </source>
</evidence>
<name>A0A2T7U9Y4_9BURK</name>
<feature type="transmembrane region" description="Helical" evidence="6">
    <location>
        <begin position="248"/>
        <end position="268"/>
    </location>
</feature>
<dbReference type="Gene3D" id="3.30.450.20">
    <property type="entry name" value="PAS domain"/>
    <property type="match status" value="1"/>
</dbReference>
<sequence>MDAQALITWLSHALRRLAGCMAWLLIFLGCAIFSHAAWATAPNKWVIDKAELTSMAGRREVTLPHILQPQDYLPAGSRVRYRITVPLTRVPAEPLGVFVSKLSLSGALYINGQFILNCDQGRLEELRCLHKVNLFSTPSSVWFVGDNVIELELYATARQMNGLSKVQVGDLDELHDGAYWVLQWLKIEFLSGLAWVSALLGILSLAVSWVLRKEQAYLWFGIASIAHALGLLNLTVSNPVIHVEVFTWMVFSSRLVVAPMALLTMLSLFDKLRRWMILVLVGFALVGPLVLGLSGNSRIVLVVFFLPFLLATSVLLLFFMRWAIESRNPIKLITIGMALALVFSGMLDWLRLTGRTDFEGVFLFPYTYSAMLMTLGTLLFRNLATALKQSRIDRELLEMRAAERMAYEVTENIPVGTYTLVYRQGGRRGQFLFVSQRFLELTGLDRKSLLVDPKPFLDILHVDDGAAWQQFIARTLDQRDTFSMEFRIFHFSGEMRWVSTEAVARSLPDGSVLYEGVLIDQTAMVHAKREAESARGILLQQQLEQSRLQEREQLMRDMHDGFGSQLAGVRMLAEKGRIRPEEFPQFLHEITADLHLVVDTLGQLHITLDEALIDLRHRLERRFSGNGPRLHWDSQLAGLPALPQRQILQTLRLIQEAFNNAFKHARAQNVWFSAHYDAPTDLLTVSVRDDGQGLQLPKVRGRGLNNMQYRAREIGGKFQLIERHPGVEIILQVPDVSKAAQTDSA</sequence>
<keyword evidence="6" id="KW-0812">Transmembrane</keyword>
<evidence type="ECO:0000256" key="1">
    <source>
        <dbReference type="ARBA" id="ARBA00000085"/>
    </source>
</evidence>
<reference evidence="8" key="1">
    <citation type="submission" date="2017-04" db="EMBL/GenBank/DDBJ databases">
        <title>Unexpected and diverse lifestyles within the genus Limnohabitans.</title>
        <authorList>
            <person name="Kasalicky V."/>
            <person name="Mehrshad M."/>
            <person name="Andrei S.-A."/>
            <person name="Salcher M."/>
            <person name="Kratochvilova H."/>
            <person name="Simek K."/>
            <person name="Ghai R."/>
        </authorList>
    </citation>
    <scope>NUCLEOTIDE SEQUENCE [LARGE SCALE GENOMIC DNA]</scope>
    <source>
        <strain evidence="8">II-D5</strain>
    </source>
</reference>
<comment type="catalytic activity">
    <reaction evidence="1">
        <text>ATP + protein L-histidine = ADP + protein N-phospho-L-histidine.</text>
        <dbReference type="EC" id="2.7.13.3"/>
    </reaction>
</comment>
<protein>
    <recommendedName>
        <fullName evidence="2">histidine kinase</fullName>
        <ecNumber evidence="2">2.7.13.3</ecNumber>
    </recommendedName>
</protein>
<feature type="transmembrane region" description="Helical" evidence="6">
    <location>
        <begin position="217"/>
        <end position="236"/>
    </location>
</feature>
<dbReference type="PANTHER" id="PTHR24421">
    <property type="entry name" value="NITRATE/NITRITE SENSOR PROTEIN NARX-RELATED"/>
    <property type="match status" value="1"/>
</dbReference>
<gene>
    <name evidence="8" type="ORF">H663_016665</name>
</gene>
<evidence type="ECO:0000313" key="8">
    <source>
        <dbReference type="EMBL" id="PVE41516.1"/>
    </source>
</evidence>
<feature type="transmembrane region" description="Helical" evidence="6">
    <location>
        <begin position="275"/>
        <end position="293"/>
    </location>
</feature>
<dbReference type="InterPro" id="IPR013655">
    <property type="entry name" value="PAS_fold_3"/>
</dbReference>
<dbReference type="SMART" id="SM00091">
    <property type="entry name" value="PAS"/>
    <property type="match status" value="1"/>
</dbReference>
<evidence type="ECO:0000259" key="7">
    <source>
        <dbReference type="SMART" id="SM00091"/>
    </source>
</evidence>
<dbReference type="OrthoDB" id="9147043at2"/>
<feature type="transmembrane region" description="Helical" evidence="6">
    <location>
        <begin position="299"/>
        <end position="320"/>
    </location>
</feature>
<dbReference type="GO" id="GO:0004673">
    <property type="term" value="F:protein histidine kinase activity"/>
    <property type="evidence" value="ECO:0007669"/>
    <property type="project" value="UniProtKB-EC"/>
</dbReference>
<dbReference type="EC" id="2.7.13.3" evidence="2"/>
<dbReference type="PANTHER" id="PTHR24421:SF10">
    <property type="entry name" value="NITRATE_NITRITE SENSOR PROTEIN NARQ"/>
    <property type="match status" value="1"/>
</dbReference>
<dbReference type="GO" id="GO:0000160">
    <property type="term" value="P:phosphorelay signal transduction system"/>
    <property type="evidence" value="ECO:0007669"/>
    <property type="project" value="UniProtKB-KW"/>
</dbReference>
<evidence type="ECO:0000256" key="4">
    <source>
        <dbReference type="ARBA" id="ARBA00022777"/>
    </source>
</evidence>
<dbReference type="EMBL" id="LFYT02000028">
    <property type="protein sequence ID" value="PVE41516.1"/>
    <property type="molecule type" value="Genomic_DNA"/>
</dbReference>
<feature type="transmembrane region" description="Helical" evidence="6">
    <location>
        <begin position="362"/>
        <end position="384"/>
    </location>
</feature>
<dbReference type="CDD" id="cd00130">
    <property type="entry name" value="PAS"/>
    <property type="match status" value="1"/>
</dbReference>
<evidence type="ECO:0000256" key="6">
    <source>
        <dbReference type="SAM" id="Phobius"/>
    </source>
</evidence>
<organism evidence="8 9">
    <name type="scientific">Limnohabitans planktonicus II-D5</name>
    <dbReference type="NCBI Taxonomy" id="1293045"/>
    <lineage>
        <taxon>Bacteria</taxon>
        <taxon>Pseudomonadati</taxon>
        <taxon>Pseudomonadota</taxon>
        <taxon>Betaproteobacteria</taxon>
        <taxon>Burkholderiales</taxon>
        <taxon>Comamonadaceae</taxon>
        <taxon>Limnohabitans</taxon>
    </lineage>
</organism>
<keyword evidence="3" id="KW-0808">Transferase</keyword>
<dbReference type="SUPFAM" id="SSF55874">
    <property type="entry name" value="ATPase domain of HSP90 chaperone/DNA topoisomerase II/histidine kinase"/>
    <property type="match status" value="1"/>
</dbReference>
<keyword evidence="4" id="KW-0418">Kinase</keyword>
<keyword evidence="6" id="KW-1133">Transmembrane helix</keyword>
<proteinExistence type="predicted"/>
<dbReference type="InterPro" id="IPR036890">
    <property type="entry name" value="HATPase_C_sf"/>
</dbReference>
<keyword evidence="9" id="KW-1185">Reference proteome</keyword>
<dbReference type="Proteomes" id="UP000037507">
    <property type="component" value="Unassembled WGS sequence"/>
</dbReference>
<dbReference type="Gene3D" id="3.30.565.10">
    <property type="entry name" value="Histidine kinase-like ATPase, C-terminal domain"/>
    <property type="match status" value="1"/>
</dbReference>
<comment type="caution">
    <text evidence="8">The sequence shown here is derived from an EMBL/GenBank/DDBJ whole genome shotgun (WGS) entry which is preliminary data.</text>
</comment>
<keyword evidence="6" id="KW-0472">Membrane</keyword>
<accession>A0A2T7U9Y4</accession>
<feature type="transmembrane region" description="Helical" evidence="6">
    <location>
        <begin position="21"/>
        <end position="41"/>
    </location>
</feature>